<dbReference type="Pfam" id="PF07963">
    <property type="entry name" value="N_methyl"/>
    <property type="match status" value="1"/>
</dbReference>
<evidence type="ECO:0000256" key="3">
    <source>
        <dbReference type="ARBA" id="ARBA00022692"/>
    </source>
</evidence>
<keyword evidence="4 6" id="KW-1133">Transmembrane helix</keyword>
<dbReference type="InterPro" id="IPR002416">
    <property type="entry name" value="T2SS_protein-GspH"/>
</dbReference>
<evidence type="ECO:0000256" key="4">
    <source>
        <dbReference type="ARBA" id="ARBA00022989"/>
    </source>
</evidence>
<evidence type="ECO:0000256" key="2">
    <source>
        <dbReference type="ARBA" id="ARBA00022481"/>
    </source>
</evidence>
<dbReference type="PRINTS" id="PR00885">
    <property type="entry name" value="BCTERIALGSPH"/>
</dbReference>
<dbReference type="AlphaFoldDB" id="A0A2H9T5Y4"/>
<organism evidence="7">
    <name type="scientific">invertebrate metagenome</name>
    <dbReference type="NCBI Taxonomy" id="1711999"/>
    <lineage>
        <taxon>unclassified sequences</taxon>
        <taxon>metagenomes</taxon>
        <taxon>organismal metagenomes</taxon>
    </lineage>
</organism>
<feature type="transmembrane region" description="Helical" evidence="6">
    <location>
        <begin position="12"/>
        <end position="32"/>
    </location>
</feature>
<dbReference type="InterPro" id="IPR012902">
    <property type="entry name" value="N_methyl_site"/>
</dbReference>
<name>A0A2H9T5Y4_9ZZZZ</name>
<protein>
    <recommendedName>
        <fullName evidence="8">Type II secretion system protein H</fullName>
    </recommendedName>
</protein>
<proteinExistence type="predicted"/>
<dbReference type="EMBL" id="NSIT01000152">
    <property type="protein sequence ID" value="PJE78612.1"/>
    <property type="molecule type" value="Genomic_DNA"/>
</dbReference>
<dbReference type="GO" id="GO:0015627">
    <property type="term" value="C:type II protein secretion system complex"/>
    <property type="evidence" value="ECO:0007669"/>
    <property type="project" value="InterPro"/>
</dbReference>
<comment type="subcellular location">
    <subcellularLocation>
        <location evidence="1">Membrane</location>
        <topology evidence="1">Single-pass membrane protein</topology>
    </subcellularLocation>
</comment>
<gene>
    <name evidence="7" type="ORF">CI610_02444</name>
</gene>
<evidence type="ECO:0008006" key="8">
    <source>
        <dbReference type="Google" id="ProtNLM"/>
    </source>
</evidence>
<dbReference type="PROSITE" id="PS00409">
    <property type="entry name" value="PROKAR_NTER_METHYL"/>
    <property type="match status" value="1"/>
</dbReference>
<dbReference type="InterPro" id="IPR045584">
    <property type="entry name" value="Pilin-like"/>
</dbReference>
<accession>A0A2H9T5Y4</accession>
<evidence type="ECO:0000256" key="5">
    <source>
        <dbReference type="ARBA" id="ARBA00023136"/>
    </source>
</evidence>
<evidence type="ECO:0000313" key="7">
    <source>
        <dbReference type="EMBL" id="PJE78612.1"/>
    </source>
</evidence>
<dbReference type="GO" id="GO:0015628">
    <property type="term" value="P:protein secretion by the type II secretion system"/>
    <property type="evidence" value="ECO:0007669"/>
    <property type="project" value="InterPro"/>
</dbReference>
<evidence type="ECO:0000256" key="1">
    <source>
        <dbReference type="ARBA" id="ARBA00004167"/>
    </source>
</evidence>
<dbReference type="GO" id="GO:0016020">
    <property type="term" value="C:membrane"/>
    <property type="evidence" value="ECO:0007669"/>
    <property type="project" value="UniProtKB-SubCell"/>
</dbReference>
<dbReference type="Gene3D" id="3.55.40.10">
    <property type="entry name" value="minor pseudopilin epsh domain"/>
    <property type="match status" value="1"/>
</dbReference>
<keyword evidence="2" id="KW-0488">Methylation</keyword>
<evidence type="ECO:0000256" key="6">
    <source>
        <dbReference type="SAM" id="Phobius"/>
    </source>
</evidence>
<dbReference type="SUPFAM" id="SSF54523">
    <property type="entry name" value="Pili subunits"/>
    <property type="match status" value="1"/>
</dbReference>
<keyword evidence="3 6" id="KW-0812">Transmembrane</keyword>
<comment type="caution">
    <text evidence="7">The sequence shown here is derived from an EMBL/GenBank/DDBJ whole genome shotgun (WGS) entry which is preliminary data.</text>
</comment>
<reference evidence="7" key="1">
    <citation type="journal article" date="2017" name="Appl. Environ. Microbiol.">
        <title>Molecular characterization of an Endozoicomonas-like organism causing infection in king scallop Pecten maximus L.</title>
        <authorList>
            <person name="Cano I."/>
            <person name="van Aerle R."/>
            <person name="Ross S."/>
            <person name="Verner-Jeffreys D.W."/>
            <person name="Paley R.K."/>
            <person name="Rimmer G."/>
            <person name="Ryder D."/>
            <person name="Hooper P."/>
            <person name="Stone D."/>
            <person name="Feist S.W."/>
        </authorList>
    </citation>
    <scope>NUCLEOTIDE SEQUENCE</scope>
</reference>
<keyword evidence="5 6" id="KW-0472">Membrane</keyword>
<sequence>MKIRQSSGFTLVEMLVIILIVGVLLGISLVTISTKSTYKLMQKEAERLELLFKQACDRALIEDIEYGFSIDKKGVYRWWKLPPGDRSWVELKDKPFQPVALPEDVLGDISGLDIANNNQGNGPSIVFFSDMQMTPFTLQLSVKNDYKKALTMTTDGLNRVTITK</sequence>